<keyword evidence="1 3" id="KW-0808">Transferase</keyword>
<evidence type="ECO:0000256" key="2">
    <source>
        <dbReference type="ARBA" id="ARBA00022695"/>
    </source>
</evidence>
<comment type="similarity">
    <text evidence="3">Belongs to the IspD/TarI cytidylyltransferase family. IspD subfamily.</text>
</comment>
<sequence>MQKTGKMQTDNCLQLPKYAIIVAGGKGLRMGGEIPKQFRPISGHPVLMHTLEAFYRYDPEIRIILVLPEEHQNYWNDLCLQYRFTLKHRVVTGGPTRFHSVKNGLDTLPDNGLVAVHDGVRPLVSEKVIDNAFEEAKRSGAVIPVIEVTDSLRELTSDGKSKSVPRNLYRSVQTPQVFKTALLKEAYNQPFCDCFTDDASVVEATGKEVKLIKGNAENIKITTPKDLLLAEMLLSHV</sequence>
<evidence type="ECO:0000313" key="5">
    <source>
        <dbReference type="Proteomes" id="UP000269493"/>
    </source>
</evidence>
<name>A0A495VNS5_9BACT</name>
<dbReference type="Pfam" id="PF01128">
    <property type="entry name" value="IspD"/>
    <property type="match status" value="1"/>
</dbReference>
<feature type="site" description="Positions MEP for the nucleophilic attack" evidence="3">
    <location>
        <position position="220"/>
    </location>
</feature>
<feature type="site" description="Transition state stabilizer" evidence="3">
    <location>
        <position position="36"/>
    </location>
</feature>
<dbReference type="InterPro" id="IPR001228">
    <property type="entry name" value="IspD"/>
</dbReference>
<protein>
    <recommendedName>
        <fullName evidence="3">2-C-methyl-D-erythritol 4-phosphate cytidylyltransferase</fullName>
        <ecNumber evidence="3">2.7.7.60</ecNumber>
    </recommendedName>
    <alternativeName>
        <fullName evidence="3">4-diphosphocytidyl-2C-methyl-D-erythritol synthase</fullName>
    </alternativeName>
    <alternativeName>
        <fullName evidence="3">MEP cytidylyltransferase</fullName>
        <shortName evidence="3">MCT</shortName>
    </alternativeName>
</protein>
<organism evidence="4 5">
    <name type="scientific">Coprobacter fastidiosus NSB1 = JCM 33896</name>
    <dbReference type="NCBI Taxonomy" id="1349822"/>
    <lineage>
        <taxon>Bacteria</taxon>
        <taxon>Pseudomonadati</taxon>
        <taxon>Bacteroidota</taxon>
        <taxon>Bacteroidia</taxon>
        <taxon>Bacteroidales</taxon>
        <taxon>Barnesiellaceae</taxon>
        <taxon>Coprobacter</taxon>
    </lineage>
</organism>
<dbReference type="NCBIfam" id="NF001186">
    <property type="entry name" value="PRK00155.2-3"/>
    <property type="match status" value="1"/>
</dbReference>
<evidence type="ECO:0000256" key="1">
    <source>
        <dbReference type="ARBA" id="ARBA00022679"/>
    </source>
</evidence>
<dbReference type="CDD" id="cd02516">
    <property type="entry name" value="CDP-ME_synthetase"/>
    <property type="match status" value="1"/>
</dbReference>
<dbReference type="NCBIfam" id="TIGR00453">
    <property type="entry name" value="ispD"/>
    <property type="match status" value="1"/>
</dbReference>
<comment type="function">
    <text evidence="3">Catalyzes the formation of 4-diphosphocytidyl-2-C-methyl-D-erythritol from CTP and 2-C-methyl-D-erythritol 4-phosphate (MEP).</text>
</comment>
<dbReference type="Gene3D" id="3.90.550.10">
    <property type="entry name" value="Spore Coat Polysaccharide Biosynthesis Protein SpsA, Chain A"/>
    <property type="match status" value="1"/>
</dbReference>
<dbReference type="FunFam" id="3.90.550.10:FF:000003">
    <property type="entry name" value="2-C-methyl-D-erythritol 4-phosphate cytidylyltransferase"/>
    <property type="match status" value="1"/>
</dbReference>
<gene>
    <name evidence="3" type="primary">ispD</name>
    <name evidence="4" type="ORF">BC742_1934</name>
</gene>
<feature type="site" description="Transition state stabilizer" evidence="3">
    <location>
        <position position="29"/>
    </location>
</feature>
<reference evidence="4 5" key="1">
    <citation type="submission" date="2018-10" db="EMBL/GenBank/DDBJ databases">
        <title>Genomic Encyclopedia of Archaeal and Bacterial Type Strains, Phase II (KMG-II): from individual species to whole genera.</title>
        <authorList>
            <person name="Goeker M."/>
        </authorList>
    </citation>
    <scope>NUCLEOTIDE SEQUENCE [LARGE SCALE GENOMIC DNA]</scope>
    <source>
        <strain evidence="4 5">NSB1</strain>
    </source>
</reference>
<dbReference type="OrthoDB" id="9806837at2"/>
<accession>A0A495VNS5</accession>
<dbReference type="PANTHER" id="PTHR32125:SF4">
    <property type="entry name" value="2-C-METHYL-D-ERYTHRITOL 4-PHOSPHATE CYTIDYLYLTRANSFERASE, CHLOROPLASTIC"/>
    <property type="match status" value="1"/>
</dbReference>
<dbReference type="EMBL" id="RBXN01000006">
    <property type="protein sequence ID" value="RKT50974.1"/>
    <property type="molecule type" value="Genomic_DNA"/>
</dbReference>
<dbReference type="GO" id="GO:0050518">
    <property type="term" value="F:2-C-methyl-D-erythritol 4-phosphate cytidylyltransferase activity"/>
    <property type="evidence" value="ECO:0007669"/>
    <property type="project" value="UniProtKB-UniRule"/>
</dbReference>
<proteinExistence type="inferred from homology"/>
<comment type="catalytic activity">
    <reaction evidence="3">
        <text>2-C-methyl-D-erythritol 4-phosphate + CTP + H(+) = 4-CDP-2-C-methyl-D-erythritol + diphosphate</text>
        <dbReference type="Rhea" id="RHEA:13429"/>
        <dbReference type="ChEBI" id="CHEBI:15378"/>
        <dbReference type="ChEBI" id="CHEBI:33019"/>
        <dbReference type="ChEBI" id="CHEBI:37563"/>
        <dbReference type="ChEBI" id="CHEBI:57823"/>
        <dbReference type="ChEBI" id="CHEBI:58262"/>
        <dbReference type="EC" id="2.7.7.60"/>
    </reaction>
</comment>
<dbReference type="InterPro" id="IPR029044">
    <property type="entry name" value="Nucleotide-diphossugar_trans"/>
</dbReference>
<dbReference type="Proteomes" id="UP000269493">
    <property type="component" value="Unassembled WGS sequence"/>
</dbReference>
<dbReference type="HAMAP" id="MF_00108">
    <property type="entry name" value="IspD"/>
    <property type="match status" value="1"/>
</dbReference>
<evidence type="ECO:0000313" key="4">
    <source>
        <dbReference type="EMBL" id="RKT50974.1"/>
    </source>
</evidence>
<dbReference type="SUPFAM" id="SSF53448">
    <property type="entry name" value="Nucleotide-diphospho-sugar transferases"/>
    <property type="match status" value="1"/>
</dbReference>
<dbReference type="UniPathway" id="UPA00056">
    <property type="reaction ID" value="UER00093"/>
</dbReference>
<dbReference type="PANTHER" id="PTHR32125">
    <property type="entry name" value="2-C-METHYL-D-ERYTHRITOL 4-PHOSPHATE CYTIDYLYLTRANSFERASE, CHLOROPLASTIC"/>
    <property type="match status" value="1"/>
</dbReference>
<dbReference type="AlphaFoldDB" id="A0A495VNS5"/>
<dbReference type="InterPro" id="IPR050088">
    <property type="entry name" value="IspD/TarI_cytidylyltransf_bact"/>
</dbReference>
<keyword evidence="2 3" id="KW-0548">Nucleotidyltransferase</keyword>
<dbReference type="EC" id="2.7.7.60" evidence="3"/>
<dbReference type="GO" id="GO:0019288">
    <property type="term" value="P:isopentenyl diphosphate biosynthetic process, methylerythritol 4-phosphate pathway"/>
    <property type="evidence" value="ECO:0007669"/>
    <property type="project" value="UniProtKB-UniRule"/>
</dbReference>
<comment type="caution">
    <text evidence="4">The sequence shown here is derived from an EMBL/GenBank/DDBJ whole genome shotgun (WGS) entry which is preliminary data.</text>
</comment>
<keyword evidence="3" id="KW-0414">Isoprene biosynthesis</keyword>
<dbReference type="InterPro" id="IPR034683">
    <property type="entry name" value="IspD/TarI"/>
</dbReference>
<keyword evidence="5" id="KW-1185">Reference proteome</keyword>
<feature type="site" description="Positions MEP for the nucleophilic attack" evidence="3">
    <location>
        <position position="166"/>
    </location>
</feature>
<evidence type="ECO:0000256" key="3">
    <source>
        <dbReference type="HAMAP-Rule" id="MF_00108"/>
    </source>
</evidence>
<comment type="pathway">
    <text evidence="3">Isoprenoid biosynthesis; isopentenyl diphosphate biosynthesis via DXP pathway; isopentenyl diphosphate from 1-deoxy-D-xylulose 5-phosphate: step 2/6.</text>
</comment>